<evidence type="ECO:0000313" key="2">
    <source>
        <dbReference type="EMBL" id="SDG31424.1"/>
    </source>
</evidence>
<keyword evidence="1" id="KW-0812">Transmembrane</keyword>
<proteinExistence type="predicted"/>
<gene>
    <name evidence="2" type="ORF">SAMN04244560_02138</name>
</gene>
<evidence type="ECO:0000313" key="3">
    <source>
        <dbReference type="Proteomes" id="UP000183404"/>
    </source>
</evidence>
<reference evidence="2 3" key="1">
    <citation type="submission" date="2016-10" db="EMBL/GenBank/DDBJ databases">
        <authorList>
            <person name="de Groot N.N."/>
        </authorList>
    </citation>
    <scope>NUCLEOTIDE SEQUENCE [LARGE SCALE GENOMIC DNA]</scope>
    <source>
        <strain evidence="2 3">DSM 569</strain>
    </source>
</reference>
<keyword evidence="1" id="KW-0472">Membrane</keyword>
<name>A0A1G7T8R3_THETY</name>
<dbReference type="Proteomes" id="UP000183404">
    <property type="component" value="Unassembled WGS sequence"/>
</dbReference>
<feature type="transmembrane region" description="Helical" evidence="1">
    <location>
        <begin position="6"/>
        <end position="31"/>
    </location>
</feature>
<organism evidence="2 3">
    <name type="scientific">Thermoanaerobacter thermohydrosulfuricus</name>
    <name type="common">Clostridium thermohydrosulfuricum</name>
    <dbReference type="NCBI Taxonomy" id="1516"/>
    <lineage>
        <taxon>Bacteria</taxon>
        <taxon>Bacillati</taxon>
        <taxon>Bacillota</taxon>
        <taxon>Clostridia</taxon>
        <taxon>Thermoanaerobacterales</taxon>
        <taxon>Thermoanaerobacteraceae</taxon>
        <taxon>Thermoanaerobacter</taxon>
    </lineage>
</organism>
<dbReference type="EMBL" id="FNBS01000061">
    <property type="protein sequence ID" value="SDG31424.1"/>
    <property type="molecule type" value="Genomic_DNA"/>
</dbReference>
<keyword evidence="1" id="KW-1133">Transmembrane helix</keyword>
<evidence type="ECO:0000256" key="1">
    <source>
        <dbReference type="SAM" id="Phobius"/>
    </source>
</evidence>
<dbReference type="AlphaFoldDB" id="A0A1G7T8R3"/>
<sequence>MTMEGMVIKFISLVIIFVGILYMLFSFLPLFCEKEQKRELKDESVKKIHENE</sequence>
<accession>A0A1G7T8R3</accession>
<protein>
    <submittedName>
        <fullName evidence="2">Uncharacterized protein</fullName>
    </submittedName>
</protein>